<comment type="caution">
    <text evidence="1">The sequence shown here is derived from an EMBL/GenBank/DDBJ whole genome shotgun (WGS) entry which is preliminary data.</text>
</comment>
<evidence type="ECO:0000313" key="1">
    <source>
        <dbReference type="EMBL" id="GMT31819.1"/>
    </source>
</evidence>
<protein>
    <submittedName>
        <fullName evidence="1">Uncharacterized protein</fullName>
    </submittedName>
</protein>
<evidence type="ECO:0000313" key="2">
    <source>
        <dbReference type="Proteomes" id="UP001432322"/>
    </source>
</evidence>
<proteinExistence type="predicted"/>
<reference evidence="1" key="1">
    <citation type="submission" date="2023-10" db="EMBL/GenBank/DDBJ databases">
        <title>Genome assembly of Pristionchus species.</title>
        <authorList>
            <person name="Yoshida K."/>
            <person name="Sommer R.J."/>
        </authorList>
    </citation>
    <scope>NUCLEOTIDE SEQUENCE</scope>
    <source>
        <strain evidence="1">RS5133</strain>
    </source>
</reference>
<sequence length="103" mass="11173">FPSAAVITDNDVGRQVSLNLVGTYNAFATYSNRSTSDNAYVQKVRIVTSNNSSTDFSVYNLSSMIDSSGRLTAMNFTAPITIINDNPPTSKATDFVIYFVSVN</sequence>
<keyword evidence="2" id="KW-1185">Reference proteome</keyword>
<dbReference type="AlphaFoldDB" id="A0AAV5WIB1"/>
<name>A0AAV5WIB1_9BILA</name>
<dbReference type="Proteomes" id="UP001432322">
    <property type="component" value="Unassembled WGS sequence"/>
</dbReference>
<feature type="non-terminal residue" evidence="1">
    <location>
        <position position="1"/>
    </location>
</feature>
<accession>A0AAV5WIB1</accession>
<feature type="non-terminal residue" evidence="1">
    <location>
        <position position="103"/>
    </location>
</feature>
<gene>
    <name evidence="1" type="ORF">PFISCL1PPCAC_23116</name>
</gene>
<organism evidence="1 2">
    <name type="scientific">Pristionchus fissidentatus</name>
    <dbReference type="NCBI Taxonomy" id="1538716"/>
    <lineage>
        <taxon>Eukaryota</taxon>
        <taxon>Metazoa</taxon>
        <taxon>Ecdysozoa</taxon>
        <taxon>Nematoda</taxon>
        <taxon>Chromadorea</taxon>
        <taxon>Rhabditida</taxon>
        <taxon>Rhabditina</taxon>
        <taxon>Diplogasteromorpha</taxon>
        <taxon>Diplogasteroidea</taxon>
        <taxon>Neodiplogasteridae</taxon>
        <taxon>Pristionchus</taxon>
    </lineage>
</organism>
<dbReference type="EMBL" id="BTSY01000006">
    <property type="protein sequence ID" value="GMT31819.1"/>
    <property type="molecule type" value="Genomic_DNA"/>
</dbReference>